<dbReference type="InterPro" id="IPR001387">
    <property type="entry name" value="Cro/C1-type_HTH"/>
</dbReference>
<dbReference type="SMART" id="SM00530">
    <property type="entry name" value="HTH_XRE"/>
    <property type="match status" value="1"/>
</dbReference>
<evidence type="ECO:0000256" key="2">
    <source>
        <dbReference type="SAM" id="MobiDB-lite"/>
    </source>
</evidence>
<accession>A0A8S5QUC9</accession>
<protein>
    <submittedName>
        <fullName evidence="4">Helix-turn-helix domain protein</fullName>
    </submittedName>
</protein>
<dbReference type="SUPFAM" id="SSF47413">
    <property type="entry name" value="lambda repressor-like DNA-binding domains"/>
    <property type="match status" value="1"/>
</dbReference>
<keyword evidence="1" id="KW-0238">DNA-binding</keyword>
<feature type="region of interest" description="Disordered" evidence="2">
    <location>
        <begin position="73"/>
        <end position="100"/>
    </location>
</feature>
<dbReference type="Pfam" id="PF01381">
    <property type="entry name" value="HTH_3"/>
    <property type="match status" value="1"/>
</dbReference>
<dbReference type="GO" id="GO:0003677">
    <property type="term" value="F:DNA binding"/>
    <property type="evidence" value="ECO:0007669"/>
    <property type="project" value="UniProtKB-KW"/>
</dbReference>
<dbReference type="Gene3D" id="1.10.260.40">
    <property type="entry name" value="lambda repressor-like DNA-binding domains"/>
    <property type="match status" value="1"/>
</dbReference>
<evidence type="ECO:0000259" key="3">
    <source>
        <dbReference type="PROSITE" id="PS50943"/>
    </source>
</evidence>
<reference evidence="4" key="1">
    <citation type="journal article" date="2021" name="Proc. Natl. Acad. Sci. U.S.A.">
        <title>A Catalog of Tens of Thousands of Viruses from Human Metagenomes Reveals Hidden Associations with Chronic Diseases.</title>
        <authorList>
            <person name="Tisza M.J."/>
            <person name="Buck C.B."/>
        </authorList>
    </citation>
    <scope>NUCLEOTIDE SEQUENCE</scope>
    <source>
        <strain evidence="4">Ct5co22</strain>
    </source>
</reference>
<dbReference type="PANTHER" id="PTHR46558">
    <property type="entry name" value="TRACRIPTIONAL REGULATORY PROTEIN-RELATED-RELATED"/>
    <property type="match status" value="1"/>
</dbReference>
<sequence length="100" mass="11105">MTKAELKKAVSYQIFCRRTDKGISQPMLAYMLGVHERNVRRWESRDGLPSPVMLCRMAEIFDCTVDALLGRERDEQRVSGAPEEDAGRGDPHGGAGDPAV</sequence>
<organism evidence="4">
    <name type="scientific">Siphoviridae sp. ct5co22</name>
    <dbReference type="NCBI Taxonomy" id="2826294"/>
    <lineage>
        <taxon>Viruses</taxon>
        <taxon>Duplodnaviria</taxon>
        <taxon>Heunggongvirae</taxon>
        <taxon>Uroviricota</taxon>
        <taxon>Caudoviricetes</taxon>
    </lineage>
</organism>
<dbReference type="EMBL" id="BK015735">
    <property type="protein sequence ID" value="DAE22570.1"/>
    <property type="molecule type" value="Genomic_DNA"/>
</dbReference>
<dbReference type="InterPro" id="IPR010982">
    <property type="entry name" value="Lambda_DNA-bd_dom_sf"/>
</dbReference>
<evidence type="ECO:0000256" key="1">
    <source>
        <dbReference type="ARBA" id="ARBA00023125"/>
    </source>
</evidence>
<evidence type="ECO:0000313" key="4">
    <source>
        <dbReference type="EMBL" id="DAE22570.1"/>
    </source>
</evidence>
<name>A0A8S5QUC9_9CAUD</name>
<feature type="domain" description="HTH cro/C1-type" evidence="3">
    <location>
        <begin position="18"/>
        <end position="68"/>
    </location>
</feature>
<proteinExistence type="predicted"/>
<dbReference type="CDD" id="cd00093">
    <property type="entry name" value="HTH_XRE"/>
    <property type="match status" value="1"/>
</dbReference>
<dbReference type="PROSITE" id="PS50943">
    <property type="entry name" value="HTH_CROC1"/>
    <property type="match status" value="1"/>
</dbReference>
<dbReference type="PANTHER" id="PTHR46558:SF12">
    <property type="entry name" value="DNA-BINDING PROTEIN"/>
    <property type="match status" value="1"/>
</dbReference>